<dbReference type="EMBL" id="PUEJ01000009">
    <property type="protein sequence ID" value="PRH85255.1"/>
    <property type="molecule type" value="Genomic_DNA"/>
</dbReference>
<keyword evidence="2" id="KW-0560">Oxidoreductase</keyword>
<dbReference type="SUPFAM" id="SSF50475">
    <property type="entry name" value="FMN-binding split barrel"/>
    <property type="match status" value="1"/>
</dbReference>
<comment type="caution">
    <text evidence="4">The sequence shown here is derived from an EMBL/GenBank/DDBJ whole genome shotgun (WGS) entry which is preliminary data.</text>
</comment>
<sequence length="178" mass="19072">MVQGSATKPAKADIVPETIDPLRFRGALGLFATGVTVVTAAHPTAGLIGITANSFSSVSLDPPLVLFSIANTARSLSAFLEAPGFCVNVLRKEQRALSSRFARQSQDKWSGVAYTAGRFGAPILPETMAAFDCLHHAQYEGGDHRIIVGRVVDMEHNVEGEPLLFFGGRYRVLGEEAE</sequence>
<evidence type="ECO:0000313" key="4">
    <source>
        <dbReference type="EMBL" id="PRH85255.1"/>
    </source>
</evidence>
<dbReference type="Gene3D" id="2.30.110.10">
    <property type="entry name" value="Electron Transport, Fmn-binding Protein, Chain A"/>
    <property type="match status" value="1"/>
</dbReference>
<proteinExistence type="inferred from homology"/>
<comment type="similarity">
    <text evidence="1">Belongs to the non-flavoprotein flavin reductase family.</text>
</comment>
<keyword evidence="5" id="KW-1185">Reference proteome</keyword>
<evidence type="ECO:0000256" key="1">
    <source>
        <dbReference type="ARBA" id="ARBA00008898"/>
    </source>
</evidence>
<dbReference type="PANTHER" id="PTHR30466:SF11">
    <property type="entry name" value="FLAVIN-DEPENDENT MONOOXYGENASE, REDUCTASE SUBUNIT HSAB"/>
    <property type="match status" value="1"/>
</dbReference>
<protein>
    <submittedName>
        <fullName evidence="4">Flavin reductase</fullName>
    </submittedName>
</protein>
<feature type="domain" description="Flavin reductase like" evidence="3">
    <location>
        <begin position="28"/>
        <end position="172"/>
    </location>
</feature>
<dbReference type="GO" id="GO:0042602">
    <property type="term" value="F:riboflavin reductase (NADPH) activity"/>
    <property type="evidence" value="ECO:0007669"/>
    <property type="project" value="TreeGrafter"/>
</dbReference>
<dbReference type="SMART" id="SM00903">
    <property type="entry name" value="Flavin_Reduct"/>
    <property type="match status" value="1"/>
</dbReference>
<organism evidence="4 5">
    <name type="scientific">Labrys okinawensis</name>
    <dbReference type="NCBI Taxonomy" id="346911"/>
    <lineage>
        <taxon>Bacteria</taxon>
        <taxon>Pseudomonadati</taxon>
        <taxon>Pseudomonadota</taxon>
        <taxon>Alphaproteobacteria</taxon>
        <taxon>Hyphomicrobiales</taxon>
        <taxon>Xanthobacteraceae</taxon>
        <taxon>Labrys</taxon>
    </lineage>
</organism>
<dbReference type="InterPro" id="IPR050268">
    <property type="entry name" value="NADH-dep_flavin_reductase"/>
</dbReference>
<dbReference type="Proteomes" id="UP000237682">
    <property type="component" value="Unassembled WGS sequence"/>
</dbReference>
<gene>
    <name evidence="4" type="ORF">C5L14_22650</name>
</gene>
<dbReference type="Pfam" id="PF01613">
    <property type="entry name" value="Flavin_Reduct"/>
    <property type="match status" value="1"/>
</dbReference>
<dbReference type="InterPro" id="IPR012349">
    <property type="entry name" value="Split_barrel_FMN-bd"/>
</dbReference>
<evidence type="ECO:0000256" key="2">
    <source>
        <dbReference type="ARBA" id="ARBA00023002"/>
    </source>
</evidence>
<dbReference type="GO" id="GO:0010181">
    <property type="term" value="F:FMN binding"/>
    <property type="evidence" value="ECO:0007669"/>
    <property type="project" value="InterPro"/>
</dbReference>
<dbReference type="OrthoDB" id="9792858at2"/>
<evidence type="ECO:0000313" key="5">
    <source>
        <dbReference type="Proteomes" id="UP000237682"/>
    </source>
</evidence>
<reference evidence="4 5" key="1">
    <citation type="submission" date="2018-02" db="EMBL/GenBank/DDBJ databases">
        <title>Whole genome sequencing of endophytic bacterium.</title>
        <authorList>
            <person name="Eedara R."/>
            <person name="Podile A.R."/>
        </authorList>
    </citation>
    <scope>NUCLEOTIDE SEQUENCE [LARGE SCALE GENOMIC DNA]</scope>
    <source>
        <strain evidence="4 5">RP1T</strain>
    </source>
</reference>
<accession>A0A2S9Q7D8</accession>
<dbReference type="InterPro" id="IPR002563">
    <property type="entry name" value="Flavin_Rdtase-like_dom"/>
</dbReference>
<name>A0A2S9Q7D8_9HYPH</name>
<dbReference type="AlphaFoldDB" id="A0A2S9Q7D8"/>
<dbReference type="PANTHER" id="PTHR30466">
    <property type="entry name" value="FLAVIN REDUCTASE"/>
    <property type="match status" value="1"/>
</dbReference>
<dbReference type="RefSeq" id="WP_105864347.1">
    <property type="nucleotide sequence ID" value="NZ_PUEJ01000009.1"/>
</dbReference>
<evidence type="ECO:0000259" key="3">
    <source>
        <dbReference type="SMART" id="SM00903"/>
    </source>
</evidence>